<dbReference type="PANTHER" id="PTHR24045:SF0">
    <property type="entry name" value="N-ACETYLGLUCOSAMINE-1-PHOSPHOTRANSFERASE SUBUNITS ALPHA_BETA"/>
    <property type="match status" value="1"/>
</dbReference>
<keyword evidence="6" id="KW-1185">Reference proteome</keyword>
<dbReference type="OrthoDB" id="263283at2759"/>
<dbReference type="Pfam" id="PF17102">
    <property type="entry name" value="Stealth_CR3"/>
    <property type="match status" value="1"/>
</dbReference>
<accession>A0A238FI50</accession>
<feature type="region of interest" description="Disordered" evidence="2">
    <location>
        <begin position="27"/>
        <end position="60"/>
    </location>
</feature>
<protein>
    <submittedName>
        <fullName evidence="5">BQ2448_4382 protein</fullName>
    </submittedName>
</protein>
<dbReference type="AlphaFoldDB" id="A0A238FI50"/>
<feature type="domain" description="Stealth protein CR3 conserved region 3" evidence="4">
    <location>
        <begin position="604"/>
        <end position="653"/>
    </location>
</feature>
<dbReference type="GO" id="GO:0003976">
    <property type="term" value="F:UDP-N-acetylglucosamine-lysosomal-enzyme N-acetylglucosaminephosphotransferase activity"/>
    <property type="evidence" value="ECO:0007669"/>
    <property type="project" value="TreeGrafter"/>
</dbReference>
<keyword evidence="3" id="KW-0812">Transmembrane</keyword>
<feature type="transmembrane region" description="Helical" evidence="3">
    <location>
        <begin position="154"/>
        <end position="171"/>
    </location>
</feature>
<dbReference type="GO" id="GO:0046835">
    <property type="term" value="P:carbohydrate phosphorylation"/>
    <property type="evidence" value="ECO:0007669"/>
    <property type="project" value="TreeGrafter"/>
</dbReference>
<name>A0A238FI50_9BASI</name>
<evidence type="ECO:0000256" key="1">
    <source>
        <dbReference type="ARBA" id="ARBA00022679"/>
    </source>
</evidence>
<dbReference type="InterPro" id="IPR047141">
    <property type="entry name" value="Stealth"/>
</dbReference>
<dbReference type="GO" id="GO:0005794">
    <property type="term" value="C:Golgi apparatus"/>
    <property type="evidence" value="ECO:0007669"/>
    <property type="project" value="TreeGrafter"/>
</dbReference>
<organism evidence="5 6">
    <name type="scientific">Microbotryum intermedium</name>
    <dbReference type="NCBI Taxonomy" id="269621"/>
    <lineage>
        <taxon>Eukaryota</taxon>
        <taxon>Fungi</taxon>
        <taxon>Dikarya</taxon>
        <taxon>Basidiomycota</taxon>
        <taxon>Pucciniomycotina</taxon>
        <taxon>Microbotryomycetes</taxon>
        <taxon>Microbotryales</taxon>
        <taxon>Microbotryaceae</taxon>
        <taxon>Microbotryum</taxon>
    </lineage>
</organism>
<evidence type="ECO:0000313" key="5">
    <source>
        <dbReference type="EMBL" id="SCV72845.1"/>
    </source>
</evidence>
<evidence type="ECO:0000313" key="6">
    <source>
        <dbReference type="Proteomes" id="UP000198372"/>
    </source>
</evidence>
<dbReference type="Proteomes" id="UP000198372">
    <property type="component" value="Unassembled WGS sequence"/>
</dbReference>
<dbReference type="InterPro" id="IPR031357">
    <property type="entry name" value="Stealth_CR3"/>
</dbReference>
<keyword evidence="3" id="KW-0472">Membrane</keyword>
<evidence type="ECO:0000256" key="3">
    <source>
        <dbReference type="SAM" id="Phobius"/>
    </source>
</evidence>
<proteinExistence type="predicted"/>
<reference evidence="6" key="1">
    <citation type="submission" date="2016-09" db="EMBL/GenBank/DDBJ databases">
        <authorList>
            <person name="Jeantristanb JTB J.-T."/>
            <person name="Ricardo R."/>
        </authorList>
    </citation>
    <scope>NUCLEOTIDE SEQUENCE [LARGE SCALE GENOMIC DNA]</scope>
</reference>
<dbReference type="STRING" id="269621.A0A238FI50"/>
<sequence length="988" mass="109278">MNSSTRISRSPPSAVTSIAAWAAGSRVLTSTSHEQRSPTSHCGTHDANTPGSSLISTPTTSPYAFHEISATPDLEKGLHSSSYLHLHAHGRGGSPLYHHSSPSSSEEDLSSGSANMPLLVQLSGLGGSGAGSPKSASTRSLQLTQYVRSRTGRYARLMVVIFGVSIMIFIFQSRVRQLVAPETWQFGEGLLSDLHFALNKSAAALSESRDSVAKFLSTPRFNDGVVPFSPDLYDALLTPRPLRKTIAQKAFSSLCADVWVSTGELCQSTEDRWRDKPAQMDALWTWVNGSSDDPSAAWRAKVSDEIGFGTGSKAVPLRPKLTAPTPPSLTGLPRVGAPYRAMGSRYPYSEQQEAPNHLAPRTAFSRARRAFGAAVVRHFREHDELRHSIRSVVASFGPSALKHLHLVVNDEPSLTPDGEKILIGPYPNSTILSQVPQWVDLERIQLSGVKPSVNSTFFNNNDGPTLRIHPHTSLFKSPISKSSHKSEGEDRRARQTAALKWRESVTPNFNSLAVESQLANLPEDTSDTLLALCDDFFVMRPLTLADVESPLTGPVIRLQRDLIVESHSPGHLTGDADGEWRGLGFTNWLLDQRFGSRPRPYLLHVAKAISVPMLREVQSVFMEEMTATAGARFRGKAPYEMQLWFLLHHYTIEKHREALLWSFFVARSDSNQDGQYSLSERLALLSDLEYEPAAVGAAASSTTLRYTVSAPFRRTLAVQMQPEHDHVGLTRALESHYAFSSKDGYAFFKPASKSLLPQTMVEDWPRFDQRHSAQLDEDLGVPPRSSPCTLDMSICFPENFLDPENQSTMSVDETFRQLAFEQPRCGDCFIVQLLAKSGEQGLSKFLPDAVMQDEEDVDVPVEVIGGTDKKWKEVSSFRSDLKGYTQRQRAVSLLQRYSYTVADTSTRFHSMRSPSALMRDLATLSRIRPALVALNDDVYGDSTTIDVILETWFKKEFPIATIWEMRQEQDDYGEVGAAASDDVATLDS</sequence>
<gene>
    <name evidence="5" type="ORF">BQ2448_4382</name>
</gene>
<dbReference type="PANTHER" id="PTHR24045">
    <property type="match status" value="1"/>
</dbReference>
<feature type="region of interest" description="Disordered" evidence="2">
    <location>
        <begin position="317"/>
        <end position="336"/>
    </location>
</feature>
<evidence type="ECO:0000256" key="2">
    <source>
        <dbReference type="SAM" id="MobiDB-lite"/>
    </source>
</evidence>
<dbReference type="EMBL" id="FMSP01000009">
    <property type="protein sequence ID" value="SCV72845.1"/>
    <property type="molecule type" value="Genomic_DNA"/>
</dbReference>
<keyword evidence="1" id="KW-0808">Transferase</keyword>
<keyword evidence="3" id="KW-1133">Transmembrane helix</keyword>
<evidence type="ECO:0000259" key="4">
    <source>
        <dbReference type="Pfam" id="PF17102"/>
    </source>
</evidence>